<reference evidence="1" key="1">
    <citation type="submission" date="2021-03" db="EMBL/GenBank/DDBJ databases">
        <title>Draft genome sequence of rust myrtle Austropuccinia psidii MF-1, a brazilian biotype.</title>
        <authorList>
            <person name="Quecine M.C."/>
            <person name="Pachon D.M.R."/>
            <person name="Bonatelli M.L."/>
            <person name="Correr F.H."/>
            <person name="Franceschini L.M."/>
            <person name="Leite T.F."/>
            <person name="Margarido G.R.A."/>
            <person name="Almeida C.A."/>
            <person name="Ferrarezi J.A."/>
            <person name="Labate C.A."/>
        </authorList>
    </citation>
    <scope>NUCLEOTIDE SEQUENCE</scope>
    <source>
        <strain evidence="1">MF-1</strain>
    </source>
</reference>
<organism evidence="1 2">
    <name type="scientific">Austropuccinia psidii MF-1</name>
    <dbReference type="NCBI Taxonomy" id="1389203"/>
    <lineage>
        <taxon>Eukaryota</taxon>
        <taxon>Fungi</taxon>
        <taxon>Dikarya</taxon>
        <taxon>Basidiomycota</taxon>
        <taxon>Pucciniomycotina</taxon>
        <taxon>Pucciniomycetes</taxon>
        <taxon>Pucciniales</taxon>
        <taxon>Sphaerophragmiaceae</taxon>
        <taxon>Austropuccinia</taxon>
    </lineage>
</organism>
<dbReference type="Proteomes" id="UP000765509">
    <property type="component" value="Unassembled WGS sequence"/>
</dbReference>
<dbReference type="AlphaFoldDB" id="A0A9Q3BUX0"/>
<protein>
    <submittedName>
        <fullName evidence="1">Uncharacterized protein</fullName>
    </submittedName>
</protein>
<accession>A0A9Q3BUX0</accession>
<sequence>MSYSEEEDLKQLPEASSWRKLSGTPEYDHMELIDYIDGLLNDVPSIPDYWITARLNKAFKGHASICGQRLSGHHFLNWEKELFQTKAKTFKSASGKITSIGMIIKDIIIPNRKGDIRLNPEFVVLEDVHIQQYLLGTDYQRMYDIDICKIKNTHITICANKENKYPLDIQQISTHDLLNELLNEFRESLYRSTIISKQNLTLLQMLRKMK</sequence>
<dbReference type="EMBL" id="AVOT02003235">
    <property type="protein sequence ID" value="MBW0472891.1"/>
    <property type="molecule type" value="Genomic_DNA"/>
</dbReference>
<gene>
    <name evidence="1" type="ORF">O181_012606</name>
</gene>
<name>A0A9Q3BUX0_9BASI</name>
<keyword evidence="2" id="KW-1185">Reference proteome</keyword>
<evidence type="ECO:0000313" key="2">
    <source>
        <dbReference type="Proteomes" id="UP000765509"/>
    </source>
</evidence>
<comment type="caution">
    <text evidence="1">The sequence shown here is derived from an EMBL/GenBank/DDBJ whole genome shotgun (WGS) entry which is preliminary data.</text>
</comment>
<evidence type="ECO:0000313" key="1">
    <source>
        <dbReference type="EMBL" id="MBW0472891.1"/>
    </source>
</evidence>
<proteinExistence type="predicted"/>